<dbReference type="Gene3D" id="1.20.150.20">
    <property type="entry name" value="ATP synthase alpha/beta chain, C-terminal domain"/>
    <property type="match status" value="1"/>
</dbReference>
<proteinExistence type="inferred from homology"/>
<dbReference type="SUPFAM" id="SSF52540">
    <property type="entry name" value="P-loop containing nucleoside triphosphate hydrolases"/>
    <property type="match status" value="1"/>
</dbReference>
<comment type="subcellular location">
    <subcellularLocation>
        <location evidence="1">Membrane</location>
    </subcellularLocation>
</comment>
<evidence type="ECO:0000313" key="8">
    <source>
        <dbReference type="EMBL" id="KAG2492586.1"/>
    </source>
</evidence>
<dbReference type="InterPro" id="IPR038376">
    <property type="entry name" value="ATP_synth_asu_C_sf"/>
</dbReference>
<dbReference type="Proteomes" id="UP000612055">
    <property type="component" value="Unassembled WGS sequence"/>
</dbReference>
<name>A0A835XYK4_9CHLO</name>
<gene>
    <name evidence="8" type="ORF">HYH03_009247</name>
</gene>
<feature type="compositionally biased region" description="Low complexity" evidence="5">
    <location>
        <begin position="474"/>
        <end position="506"/>
    </location>
</feature>
<evidence type="ECO:0000256" key="2">
    <source>
        <dbReference type="ARBA" id="ARBA00008936"/>
    </source>
</evidence>
<comment type="caution">
    <text evidence="8">The sequence shown here is derived from an EMBL/GenBank/DDBJ whole genome shotgun (WGS) entry which is preliminary data.</text>
</comment>
<dbReference type="SUPFAM" id="SSF50615">
    <property type="entry name" value="N-terminal domain of alpha and beta subunits of F1 ATP synthase"/>
    <property type="match status" value="1"/>
</dbReference>
<dbReference type="InterPro" id="IPR000793">
    <property type="entry name" value="ATP_synth_asu_C"/>
</dbReference>
<feature type="compositionally biased region" description="Low complexity" evidence="5">
    <location>
        <begin position="41"/>
        <end position="66"/>
    </location>
</feature>
<keyword evidence="3" id="KW-0813">Transport</keyword>
<dbReference type="InterPro" id="IPR005294">
    <property type="entry name" value="ATP_synth_F1_asu"/>
</dbReference>
<evidence type="ECO:0000256" key="1">
    <source>
        <dbReference type="ARBA" id="ARBA00004370"/>
    </source>
</evidence>
<dbReference type="GO" id="GO:0045259">
    <property type="term" value="C:proton-transporting ATP synthase complex"/>
    <property type="evidence" value="ECO:0007669"/>
    <property type="project" value="InterPro"/>
</dbReference>
<evidence type="ECO:0000256" key="4">
    <source>
        <dbReference type="ARBA" id="ARBA00023065"/>
    </source>
</evidence>
<sequence length="805" mass="81440">MLSRSLQQHGPGLKGQSASAAAGGGALATPPSIRTSHRRSAGPALASSSAGAGSTSTNLSAGTVARRASRPDARGRRQTVAASAQARGRGGKGSGGTDDEPDWEAEMSIFKQRISRPNQLATLRELEAQVSMGKVLYARDGLAIVSGLNADAPLGTKMSFATGTAGVLLWHRSDNLSFALVLGDPSTVVEGTPVECKIKGVLQVVDDAQGPITRKDYEVFQVPTGDDMFGRVHDHIGRHLAEYDSLTQQGSGTAAASSSGTAAQGSGSRSRPLLNQQVEMKDREQICESLLTGVKGLDILTPLGRGQSLLVIGPGGAGKSALALDALRGQAAWGAGGSGAGAGAEAAAVGSSRGSVPAPPGGAVRSVLALVGRPKAEVQATLSALSAAGCLANTAVVFAEEGAPLGHQFAAMCTACSIGERVRDEGGHSLVAVDDIKPLSDAWEQLLSGLAGLGPELLCEGLIKDERGRDLKGPAPDAASTSAPADLGDGASAAAASASAPAPAAPGGDGHEDPDALVEYQGMLVSGAVAQRRGFLSTFFMRAAKVARAKGGGSMSLLPLVPGTCATGVSKRIDLSKYKTLSPEQIAKLEAALRAKQLAEELAAGAGSGELATEVVEEFISIADGQAVLDAAVGRGGQPGGPAYAVNPKLSVTRIGTRAYYKALEALAPQVRLDLAQADDARRFGATASAASGSSLTSTDIAAPPEARAAARARLLAAALLQAPGEPVPLAEQVVTLFAVQRGFADRVEPEQVAPWLRGAMAHVRSAAPGAMQEVGRTGLLTAEAEASITNALRTFVYVPAPAAA</sequence>
<dbReference type="SUPFAM" id="SSF47917">
    <property type="entry name" value="C-terminal domain of alpha and beta subunits of F1 ATP synthase"/>
    <property type="match status" value="1"/>
</dbReference>
<protein>
    <submittedName>
        <fullName evidence="8">Uncharacterized protein</fullName>
    </submittedName>
</protein>
<dbReference type="Gene3D" id="3.40.50.300">
    <property type="entry name" value="P-loop containing nucleotide triphosphate hydrolases"/>
    <property type="match status" value="1"/>
</dbReference>
<dbReference type="Pfam" id="PF00006">
    <property type="entry name" value="ATP-synt_ab"/>
    <property type="match status" value="1"/>
</dbReference>
<dbReference type="InterPro" id="IPR027417">
    <property type="entry name" value="P-loop_NTPase"/>
</dbReference>
<accession>A0A835XYK4</accession>
<dbReference type="GO" id="GO:0043531">
    <property type="term" value="F:ADP binding"/>
    <property type="evidence" value="ECO:0007669"/>
    <property type="project" value="TreeGrafter"/>
</dbReference>
<dbReference type="EMBL" id="JAEHOE010000044">
    <property type="protein sequence ID" value="KAG2492586.1"/>
    <property type="molecule type" value="Genomic_DNA"/>
</dbReference>
<feature type="region of interest" description="Disordered" evidence="5">
    <location>
        <begin position="247"/>
        <end position="272"/>
    </location>
</feature>
<keyword evidence="9" id="KW-1185">Reference proteome</keyword>
<dbReference type="InterPro" id="IPR000194">
    <property type="entry name" value="ATPase_F1/V1/A1_a/bsu_nucl-bd"/>
</dbReference>
<dbReference type="OrthoDB" id="30023at2759"/>
<evidence type="ECO:0000259" key="6">
    <source>
        <dbReference type="Pfam" id="PF00006"/>
    </source>
</evidence>
<feature type="region of interest" description="Disordered" evidence="5">
    <location>
        <begin position="469"/>
        <end position="515"/>
    </location>
</feature>
<dbReference type="PANTHER" id="PTHR48082:SF2">
    <property type="entry name" value="ATP SYNTHASE SUBUNIT ALPHA, MITOCHONDRIAL"/>
    <property type="match status" value="1"/>
</dbReference>
<evidence type="ECO:0000256" key="5">
    <source>
        <dbReference type="SAM" id="MobiDB-lite"/>
    </source>
</evidence>
<keyword evidence="4" id="KW-0406">Ion transport</keyword>
<dbReference type="Pfam" id="PF00306">
    <property type="entry name" value="ATP-synt_ab_C"/>
    <property type="match status" value="1"/>
</dbReference>
<comment type="similarity">
    <text evidence="2">Belongs to the ATPase alpha/beta chains family.</text>
</comment>
<evidence type="ECO:0000256" key="3">
    <source>
        <dbReference type="ARBA" id="ARBA00022448"/>
    </source>
</evidence>
<dbReference type="GO" id="GO:0005524">
    <property type="term" value="F:ATP binding"/>
    <property type="evidence" value="ECO:0007669"/>
    <property type="project" value="InterPro"/>
</dbReference>
<feature type="compositionally biased region" description="Low complexity" evidence="5">
    <location>
        <begin position="247"/>
        <end position="268"/>
    </location>
</feature>
<organism evidence="8 9">
    <name type="scientific">Edaphochlamys debaryana</name>
    <dbReference type="NCBI Taxonomy" id="47281"/>
    <lineage>
        <taxon>Eukaryota</taxon>
        <taxon>Viridiplantae</taxon>
        <taxon>Chlorophyta</taxon>
        <taxon>core chlorophytes</taxon>
        <taxon>Chlorophyceae</taxon>
        <taxon>CS clade</taxon>
        <taxon>Chlamydomonadales</taxon>
        <taxon>Chlamydomonadales incertae sedis</taxon>
        <taxon>Edaphochlamys</taxon>
    </lineage>
</organism>
<dbReference type="GO" id="GO:0046933">
    <property type="term" value="F:proton-transporting ATP synthase activity, rotational mechanism"/>
    <property type="evidence" value="ECO:0007669"/>
    <property type="project" value="InterPro"/>
</dbReference>
<evidence type="ECO:0000313" key="9">
    <source>
        <dbReference type="Proteomes" id="UP000612055"/>
    </source>
</evidence>
<feature type="domain" description="ATPase F1/V1/A1 complex alpha/beta subunit nucleotide-binding" evidence="6">
    <location>
        <begin position="293"/>
        <end position="445"/>
    </location>
</feature>
<feature type="domain" description="ATP synthase alpha subunit C-terminal" evidence="7">
    <location>
        <begin position="712"/>
        <end position="796"/>
    </location>
</feature>
<dbReference type="AlphaFoldDB" id="A0A835XYK4"/>
<dbReference type="InterPro" id="IPR036121">
    <property type="entry name" value="ATPase_F1/V1/A1_a/bsu_N_sf"/>
</dbReference>
<reference evidence="8" key="1">
    <citation type="journal article" date="2020" name="bioRxiv">
        <title>Comparative genomics of Chlamydomonas.</title>
        <authorList>
            <person name="Craig R.J."/>
            <person name="Hasan A.R."/>
            <person name="Ness R.W."/>
            <person name="Keightley P.D."/>
        </authorList>
    </citation>
    <scope>NUCLEOTIDE SEQUENCE</scope>
    <source>
        <strain evidence="8">CCAP 11/70</strain>
    </source>
</reference>
<evidence type="ECO:0000259" key="7">
    <source>
        <dbReference type="Pfam" id="PF00306"/>
    </source>
</evidence>
<dbReference type="PANTHER" id="PTHR48082">
    <property type="entry name" value="ATP SYNTHASE SUBUNIT ALPHA, MITOCHONDRIAL"/>
    <property type="match status" value="1"/>
</dbReference>
<feature type="region of interest" description="Disordered" evidence="5">
    <location>
        <begin position="1"/>
        <end position="102"/>
    </location>
</feature>